<keyword evidence="1" id="KW-0808">Transferase</keyword>
<reference evidence="1" key="1">
    <citation type="submission" date="2013-08" db="EMBL/GenBank/DDBJ databases">
        <authorList>
            <person name="Mendez C."/>
            <person name="Richter M."/>
            <person name="Ferrer M."/>
            <person name="Sanchez J."/>
        </authorList>
    </citation>
    <scope>NUCLEOTIDE SEQUENCE</scope>
</reference>
<accession>T1B0X1</accession>
<dbReference type="EMBL" id="AUZY01004468">
    <property type="protein sequence ID" value="EQD63477.1"/>
    <property type="molecule type" value="Genomic_DNA"/>
</dbReference>
<feature type="non-terminal residue" evidence="1">
    <location>
        <position position="154"/>
    </location>
</feature>
<dbReference type="GO" id="GO:0003887">
    <property type="term" value="F:DNA-directed DNA polymerase activity"/>
    <property type="evidence" value="ECO:0007669"/>
    <property type="project" value="UniProtKB-KW"/>
</dbReference>
<organism evidence="1">
    <name type="scientific">mine drainage metagenome</name>
    <dbReference type="NCBI Taxonomy" id="410659"/>
    <lineage>
        <taxon>unclassified sequences</taxon>
        <taxon>metagenomes</taxon>
        <taxon>ecological metagenomes</taxon>
    </lineage>
</organism>
<gene>
    <name evidence="1" type="ORF">B1B_07027</name>
</gene>
<dbReference type="AlphaFoldDB" id="T1B0X1"/>
<evidence type="ECO:0000313" key="1">
    <source>
        <dbReference type="EMBL" id="EQD63477.1"/>
    </source>
</evidence>
<proteinExistence type="predicted"/>
<comment type="caution">
    <text evidence="1">The sequence shown here is derived from an EMBL/GenBank/DDBJ whole genome shotgun (WGS) entry which is preliminary data.</text>
</comment>
<name>T1B0X1_9ZZZZ</name>
<sequence>MVENGLAFTAKAMVDRVRWQLEGWMSSPGEVPSAGITFVRLAAGEVVQHYGRQLDLFAAPSEASRRVERGVARIQGLLGHASVVGAVLAGGRGPLEQVALVPWGDPRQGGGKDRVPWPGRVPSPAPAVVYGEHLAVELISAAGDPVAVTGRGQV</sequence>
<reference evidence="1" key="2">
    <citation type="journal article" date="2014" name="ISME J.">
        <title>Microbial stratification in low pH oxic and suboxic macroscopic growths along an acid mine drainage.</title>
        <authorList>
            <person name="Mendez-Garcia C."/>
            <person name="Mesa V."/>
            <person name="Sprenger R.R."/>
            <person name="Richter M."/>
            <person name="Diez M.S."/>
            <person name="Solano J."/>
            <person name="Bargiela R."/>
            <person name="Golyshina O.V."/>
            <person name="Manteca A."/>
            <person name="Ramos J.L."/>
            <person name="Gallego J.R."/>
            <person name="Llorente I."/>
            <person name="Martins Dos Santos V.A."/>
            <person name="Jensen O.N."/>
            <person name="Pelaez A.I."/>
            <person name="Sanchez J."/>
            <person name="Ferrer M."/>
        </authorList>
    </citation>
    <scope>NUCLEOTIDE SEQUENCE</scope>
</reference>
<keyword evidence="1" id="KW-0548">Nucleotidyltransferase</keyword>
<protein>
    <submittedName>
        <fullName evidence="1">DNA-directed DNA polymerase</fullName>
    </submittedName>
</protein>
<keyword evidence="1" id="KW-0239">DNA-directed DNA polymerase</keyword>